<sequence>MRTTVSRIAATGMLALLAACAGPSKFKSYDGPQVTQILVDKSDRKMWLFSGNTAIKEYAIGLGNEPVGHKMFEGDGRTPEGTYIIDRRNPNSQYHLSIGVSYPDPQDVARAAAFGQSAGSDIFIHGRGPEGNAKVGGKWDWTAGCITISDDEIEDVYAMVGDGTPIVIRP</sequence>
<proteinExistence type="inferred from homology"/>
<keyword evidence="6 7" id="KW-0961">Cell wall biogenesis/degradation</keyword>
<dbReference type="Pfam" id="PF03734">
    <property type="entry name" value="YkuD"/>
    <property type="match status" value="1"/>
</dbReference>
<keyword evidence="4 7" id="KW-0133">Cell shape</keyword>
<dbReference type="PROSITE" id="PS51257">
    <property type="entry name" value="PROKAR_LIPOPROTEIN"/>
    <property type="match status" value="1"/>
</dbReference>
<dbReference type="OrthoDB" id="9809748at2"/>
<gene>
    <name evidence="10" type="ORF">CUV01_16485</name>
</gene>
<organism evidence="10 11">
    <name type="scientific">Paracoccus tegillarcae</name>
    <dbReference type="NCBI Taxonomy" id="1529068"/>
    <lineage>
        <taxon>Bacteria</taxon>
        <taxon>Pseudomonadati</taxon>
        <taxon>Pseudomonadota</taxon>
        <taxon>Alphaproteobacteria</taxon>
        <taxon>Rhodobacterales</taxon>
        <taxon>Paracoccaceae</taxon>
        <taxon>Paracoccus</taxon>
    </lineage>
</organism>
<feature type="signal peptide" evidence="8">
    <location>
        <begin position="1"/>
        <end position="21"/>
    </location>
</feature>
<dbReference type="PANTHER" id="PTHR36699:SF1">
    <property type="entry name" value="L,D-TRANSPEPTIDASE YAFK-RELATED"/>
    <property type="match status" value="1"/>
</dbReference>
<dbReference type="InterPro" id="IPR038063">
    <property type="entry name" value="Transpep_catalytic_dom"/>
</dbReference>
<accession>A0A2K9EMU1</accession>
<dbReference type="GO" id="GO:0008360">
    <property type="term" value="P:regulation of cell shape"/>
    <property type="evidence" value="ECO:0007669"/>
    <property type="project" value="UniProtKB-UniRule"/>
</dbReference>
<dbReference type="RefSeq" id="WP_101461427.1">
    <property type="nucleotide sequence ID" value="NZ_CP025408.1"/>
</dbReference>
<dbReference type="GO" id="GO:0016740">
    <property type="term" value="F:transferase activity"/>
    <property type="evidence" value="ECO:0007669"/>
    <property type="project" value="UniProtKB-KW"/>
</dbReference>
<dbReference type="GO" id="GO:0071555">
    <property type="term" value="P:cell wall organization"/>
    <property type="evidence" value="ECO:0007669"/>
    <property type="project" value="UniProtKB-UniRule"/>
</dbReference>
<dbReference type="InterPro" id="IPR005490">
    <property type="entry name" value="LD_TPept_cat_dom"/>
</dbReference>
<dbReference type="UniPathway" id="UPA00219"/>
<evidence type="ECO:0000256" key="1">
    <source>
        <dbReference type="ARBA" id="ARBA00004752"/>
    </source>
</evidence>
<dbReference type="SUPFAM" id="SSF141523">
    <property type="entry name" value="L,D-transpeptidase catalytic domain-like"/>
    <property type="match status" value="1"/>
</dbReference>
<evidence type="ECO:0000256" key="6">
    <source>
        <dbReference type="ARBA" id="ARBA00023316"/>
    </source>
</evidence>
<dbReference type="AlphaFoldDB" id="A0A2K9EMU1"/>
<evidence type="ECO:0000256" key="2">
    <source>
        <dbReference type="ARBA" id="ARBA00005992"/>
    </source>
</evidence>
<protein>
    <recommendedName>
        <fullName evidence="9">L,D-TPase catalytic domain-containing protein</fullName>
    </recommendedName>
</protein>
<comment type="pathway">
    <text evidence="1 7">Cell wall biogenesis; peptidoglycan biosynthesis.</text>
</comment>
<evidence type="ECO:0000313" key="10">
    <source>
        <dbReference type="EMBL" id="AUH34767.1"/>
    </source>
</evidence>
<name>A0A2K9EMU1_9RHOB</name>
<dbReference type="GO" id="GO:0009252">
    <property type="term" value="P:peptidoglycan biosynthetic process"/>
    <property type="evidence" value="ECO:0007669"/>
    <property type="project" value="UniProtKB-UniPathway"/>
</dbReference>
<keyword evidence="8" id="KW-0732">Signal</keyword>
<dbReference type="Proteomes" id="UP000233742">
    <property type="component" value="Chromosome"/>
</dbReference>
<evidence type="ECO:0000256" key="8">
    <source>
        <dbReference type="SAM" id="SignalP"/>
    </source>
</evidence>
<dbReference type="GO" id="GO:0004180">
    <property type="term" value="F:carboxypeptidase activity"/>
    <property type="evidence" value="ECO:0007669"/>
    <property type="project" value="UniProtKB-ARBA"/>
</dbReference>
<dbReference type="EMBL" id="CP025408">
    <property type="protein sequence ID" value="AUH34767.1"/>
    <property type="molecule type" value="Genomic_DNA"/>
</dbReference>
<evidence type="ECO:0000256" key="4">
    <source>
        <dbReference type="ARBA" id="ARBA00022960"/>
    </source>
</evidence>
<feature type="active site" description="Nucleophile" evidence="7">
    <location>
        <position position="145"/>
    </location>
</feature>
<comment type="similarity">
    <text evidence="2">Belongs to the YkuD family.</text>
</comment>
<dbReference type="PANTHER" id="PTHR36699">
    <property type="entry name" value="LD-TRANSPEPTIDASE"/>
    <property type="match status" value="1"/>
</dbReference>
<evidence type="ECO:0000256" key="7">
    <source>
        <dbReference type="PROSITE-ProRule" id="PRU01373"/>
    </source>
</evidence>
<evidence type="ECO:0000259" key="9">
    <source>
        <dbReference type="PROSITE" id="PS52029"/>
    </source>
</evidence>
<dbReference type="KEGG" id="paro:CUV01_16485"/>
<evidence type="ECO:0000256" key="3">
    <source>
        <dbReference type="ARBA" id="ARBA00022679"/>
    </source>
</evidence>
<evidence type="ECO:0000313" key="11">
    <source>
        <dbReference type="Proteomes" id="UP000233742"/>
    </source>
</evidence>
<dbReference type="PROSITE" id="PS52029">
    <property type="entry name" value="LD_TPASE"/>
    <property type="match status" value="1"/>
</dbReference>
<dbReference type="Gene3D" id="2.40.440.10">
    <property type="entry name" value="L,D-transpeptidase catalytic domain-like"/>
    <property type="match status" value="1"/>
</dbReference>
<feature type="domain" description="L,D-TPase catalytic" evidence="9">
    <location>
        <begin position="35"/>
        <end position="169"/>
    </location>
</feature>
<feature type="chain" id="PRO_5014765720" description="L,D-TPase catalytic domain-containing protein" evidence="8">
    <location>
        <begin position="22"/>
        <end position="170"/>
    </location>
</feature>
<feature type="active site" description="Proton donor/acceptor" evidence="7">
    <location>
        <position position="125"/>
    </location>
</feature>
<dbReference type="CDD" id="cd16913">
    <property type="entry name" value="YkuD_like"/>
    <property type="match status" value="1"/>
</dbReference>
<keyword evidence="11" id="KW-1185">Reference proteome</keyword>
<keyword evidence="5 7" id="KW-0573">Peptidoglycan synthesis</keyword>
<reference evidence="10 11" key="1">
    <citation type="submission" date="2017-12" db="EMBL/GenBank/DDBJ databases">
        <authorList>
            <person name="Hurst M.R.H."/>
        </authorList>
    </citation>
    <scope>NUCLEOTIDE SEQUENCE [LARGE SCALE GENOMIC DNA]</scope>
    <source>
        <strain evidence="10 11">BM15</strain>
    </source>
</reference>
<evidence type="ECO:0000256" key="5">
    <source>
        <dbReference type="ARBA" id="ARBA00022984"/>
    </source>
</evidence>
<keyword evidence="3" id="KW-0808">Transferase</keyword>